<dbReference type="PANTHER" id="PTHR36305">
    <property type="entry name" value="PHOSPHATIDYLGLYCEROPHOSPHATASE A"/>
    <property type="match status" value="1"/>
</dbReference>
<dbReference type="PANTHER" id="PTHR36305:SF1">
    <property type="entry name" value="PHOSPHATIDYLGLYCEROPHOSPHATASE A"/>
    <property type="match status" value="1"/>
</dbReference>
<name>A0ABT9SQY2_9FLAO</name>
<evidence type="ECO:0000313" key="3">
    <source>
        <dbReference type="EMBL" id="MDP9961850.1"/>
    </source>
</evidence>
<dbReference type="InterPro" id="IPR036681">
    <property type="entry name" value="PgpA-like_sf"/>
</dbReference>
<dbReference type="PIRSF" id="PIRSF006162">
    <property type="entry name" value="PgpA"/>
    <property type="match status" value="1"/>
</dbReference>
<reference evidence="3 4" key="1">
    <citation type="submission" date="2023-07" db="EMBL/GenBank/DDBJ databases">
        <title>Sorghum-associated microbial communities from plants grown in Nebraska, USA.</title>
        <authorList>
            <person name="Schachtman D."/>
        </authorList>
    </citation>
    <scope>NUCLEOTIDE SEQUENCE [LARGE SCALE GENOMIC DNA]</scope>
    <source>
        <strain evidence="3 4">CC351</strain>
    </source>
</reference>
<keyword evidence="4" id="KW-1185">Reference proteome</keyword>
<gene>
    <name evidence="3" type="ORF">J2T04_003762</name>
</gene>
<keyword evidence="1" id="KW-1133">Transmembrane helix</keyword>
<dbReference type="Proteomes" id="UP001235513">
    <property type="component" value="Unassembled WGS sequence"/>
</dbReference>
<evidence type="ECO:0000313" key="4">
    <source>
        <dbReference type="Proteomes" id="UP001235513"/>
    </source>
</evidence>
<dbReference type="RefSeq" id="WP_306846104.1">
    <property type="nucleotide sequence ID" value="NZ_JAUSRL010000007.1"/>
</dbReference>
<keyword evidence="1" id="KW-0472">Membrane</keyword>
<dbReference type="EC" id="3.1.3.27" evidence="3"/>
<dbReference type="EMBL" id="JAUSRL010000007">
    <property type="protein sequence ID" value="MDP9961850.1"/>
    <property type="molecule type" value="Genomic_DNA"/>
</dbReference>
<protein>
    <submittedName>
        <fullName evidence="3">Phosphatidylglycerophosphatase A</fullName>
        <ecNumber evidence="3">3.1.3.27</ecNumber>
    </submittedName>
</protein>
<dbReference type="GO" id="GO:0008962">
    <property type="term" value="F:phosphatidylglycerophosphatase activity"/>
    <property type="evidence" value="ECO:0007669"/>
    <property type="project" value="UniProtKB-EC"/>
</dbReference>
<evidence type="ECO:0000259" key="2">
    <source>
        <dbReference type="Pfam" id="PF04608"/>
    </source>
</evidence>
<organism evidence="3 4">
    <name type="scientific">Chryseobacterium lathyri</name>
    <dbReference type="NCBI Taxonomy" id="395933"/>
    <lineage>
        <taxon>Bacteria</taxon>
        <taxon>Pseudomonadati</taxon>
        <taxon>Bacteroidota</taxon>
        <taxon>Flavobacteriia</taxon>
        <taxon>Flavobacteriales</taxon>
        <taxon>Weeksellaceae</taxon>
        <taxon>Chryseobacterium group</taxon>
        <taxon>Chryseobacterium</taxon>
    </lineage>
</organism>
<feature type="transmembrane region" description="Helical" evidence="1">
    <location>
        <begin position="71"/>
        <end position="95"/>
    </location>
</feature>
<feature type="domain" description="YutG/PgpA" evidence="2">
    <location>
        <begin position="1"/>
        <end position="135"/>
    </location>
</feature>
<dbReference type="Pfam" id="PF04608">
    <property type="entry name" value="PgpA"/>
    <property type="match status" value="1"/>
</dbReference>
<dbReference type="CDD" id="cd06971">
    <property type="entry name" value="PgpA"/>
    <property type="match status" value="1"/>
</dbReference>
<dbReference type="InterPro" id="IPR007686">
    <property type="entry name" value="YutG/PgpA"/>
</dbReference>
<keyword evidence="3" id="KW-0378">Hydrolase</keyword>
<proteinExistence type="predicted"/>
<sequence length="142" mass="15905">MATIGPIGHVSKGGGSIAAAFAAVCWYLFNCHNAVVQVVAVIIVFIIGVWVSDNLEEYWGKDSNKIVIDEVLGMMVSLVFIPTSVKNVVIAYLLFRFFDITKIWGIKRSERLPKGWGVMVDDLWAGIYCNLILQACFYYEMM</sequence>
<feature type="transmembrane region" description="Helical" evidence="1">
    <location>
        <begin position="12"/>
        <end position="29"/>
    </location>
</feature>
<dbReference type="InterPro" id="IPR026037">
    <property type="entry name" value="PgpA"/>
</dbReference>
<accession>A0ABT9SQY2</accession>
<keyword evidence="1" id="KW-0812">Transmembrane</keyword>
<evidence type="ECO:0000256" key="1">
    <source>
        <dbReference type="SAM" id="Phobius"/>
    </source>
</evidence>
<feature type="transmembrane region" description="Helical" evidence="1">
    <location>
        <begin position="34"/>
        <end position="51"/>
    </location>
</feature>
<comment type="caution">
    <text evidence="3">The sequence shown here is derived from an EMBL/GenBank/DDBJ whole genome shotgun (WGS) entry which is preliminary data.</text>
</comment>
<dbReference type="SUPFAM" id="SSF101307">
    <property type="entry name" value="YutG-like"/>
    <property type="match status" value="1"/>
</dbReference>